<gene>
    <name evidence="1" type="ORF">SE37_01510</name>
</gene>
<evidence type="ECO:0000313" key="2">
    <source>
        <dbReference type="Proteomes" id="UP000031433"/>
    </source>
</evidence>
<comment type="caution">
    <text evidence="1">The sequence shown here is derived from an EMBL/GenBank/DDBJ whole genome shotgun (WGS) entry which is preliminary data.</text>
</comment>
<protein>
    <recommendedName>
        <fullName evidence="3">Alpha/beta hydrolase</fullName>
    </recommendedName>
</protein>
<dbReference type="EMBL" id="JXBL01000001">
    <property type="protein sequence ID" value="KIE41398.1"/>
    <property type="molecule type" value="Genomic_DNA"/>
</dbReference>
<organism evidence="1 2">
    <name type="scientific">Geobacter soli</name>
    <dbReference type="NCBI Taxonomy" id="1510391"/>
    <lineage>
        <taxon>Bacteria</taxon>
        <taxon>Pseudomonadati</taxon>
        <taxon>Thermodesulfobacteriota</taxon>
        <taxon>Desulfuromonadia</taxon>
        <taxon>Geobacterales</taxon>
        <taxon>Geobacteraceae</taxon>
        <taxon>Geobacter</taxon>
    </lineage>
</organism>
<keyword evidence="2" id="KW-1185">Reference proteome</keyword>
<dbReference type="Proteomes" id="UP000031433">
    <property type="component" value="Unassembled WGS sequence"/>
</dbReference>
<reference evidence="1 2" key="1">
    <citation type="submission" date="2015-01" db="EMBL/GenBank/DDBJ databases">
        <title>Genome sequence of the anaerobic bacterium Geobacter soli GSS01, a dissimilatory Fe(III) reducer from soil.</title>
        <authorList>
            <person name="Yang G."/>
            <person name="Zhou S."/>
        </authorList>
    </citation>
    <scope>NUCLEOTIDE SEQUENCE [LARGE SCALE GENOMIC DNA]</scope>
    <source>
        <strain evidence="1 2">GSS01</strain>
    </source>
</reference>
<name>A0A0C1TQ26_9BACT</name>
<sequence length="370" mass="40886">MARMAVLPALILCLWGCSMPRGWEAVLVLTDLTAGRGPSGLTEQTPPPRRLMVPYAVEGRNYRGDLYLPGERIRAGLVLLPGAAGEGTDDPRLQAFAATLARARFAVLVPDLAGFRSLRAGSRDIGETADAIVWLSSRPELSPGGKCGVAALSYAAGPALLAALEPRAGQRVRFLVTVGGYYDLRNVLTFFTTGWYRDGERWRRGTPNDYGKWVFVLANAGRIENARDRAALEKLARRKMDDPAARTDDLARGLGPEGKSLYDFFANTDPRQVPALMARLPEPIRRDMADLDPSRHDLRGLATRLIIIHGRDDDIIPAAESEALARAVPRDRRRLFVLDDLMHVELKPKLSDAFRLWRAVSAILQERDRT</sequence>
<dbReference type="AlphaFoldDB" id="A0A0C1TQ26"/>
<dbReference type="SUPFAM" id="SSF53474">
    <property type="entry name" value="alpha/beta-Hydrolases"/>
    <property type="match status" value="1"/>
</dbReference>
<dbReference type="InterPro" id="IPR029058">
    <property type="entry name" value="AB_hydrolase_fold"/>
</dbReference>
<accession>A0A0C1TQ26</accession>
<dbReference type="Gene3D" id="3.40.50.1820">
    <property type="entry name" value="alpha/beta hydrolase"/>
    <property type="match status" value="2"/>
</dbReference>
<evidence type="ECO:0008006" key="3">
    <source>
        <dbReference type="Google" id="ProtNLM"/>
    </source>
</evidence>
<evidence type="ECO:0000313" key="1">
    <source>
        <dbReference type="EMBL" id="KIE41398.1"/>
    </source>
</evidence>
<dbReference type="RefSeq" id="WP_039643111.1">
    <property type="nucleotide sequence ID" value="NZ_JXBL01000001.1"/>
</dbReference>
<proteinExistence type="predicted"/>